<protein>
    <submittedName>
        <fullName evidence="1">Uncharacterized protein</fullName>
    </submittedName>
</protein>
<gene>
    <name evidence="1" type="ORF">RhiirA4_429900</name>
</gene>
<dbReference type="Proteomes" id="UP000234323">
    <property type="component" value="Unassembled WGS sequence"/>
</dbReference>
<reference evidence="1 2" key="1">
    <citation type="submission" date="2015-10" db="EMBL/GenBank/DDBJ databases">
        <title>Genome analyses suggest a sexual origin of heterokaryosis in a supposedly ancient asexual fungus.</title>
        <authorList>
            <person name="Ropars J."/>
            <person name="Sedzielewska K."/>
            <person name="Noel J."/>
            <person name="Charron P."/>
            <person name="Farinelli L."/>
            <person name="Marton T."/>
            <person name="Kruger M."/>
            <person name="Pelin A."/>
            <person name="Brachmann A."/>
            <person name="Corradi N."/>
        </authorList>
    </citation>
    <scope>NUCLEOTIDE SEQUENCE [LARGE SCALE GENOMIC DNA]</scope>
    <source>
        <strain evidence="1 2">A4</strain>
    </source>
</reference>
<sequence length="101" mass="11865">MGWTNIHQQPIINFMITNPQPIFWNVLEPKKNSYTGEYIAKQFDIVIKEIGPIDWWNGFQQEVPVLTNGQKLNNDNINKEELENLDEIIVIEESEKSNIEH</sequence>
<keyword evidence="2" id="KW-1185">Reference proteome</keyword>
<organism evidence="1 2">
    <name type="scientific">Rhizophagus irregularis</name>
    <dbReference type="NCBI Taxonomy" id="588596"/>
    <lineage>
        <taxon>Eukaryota</taxon>
        <taxon>Fungi</taxon>
        <taxon>Fungi incertae sedis</taxon>
        <taxon>Mucoromycota</taxon>
        <taxon>Glomeromycotina</taxon>
        <taxon>Glomeromycetes</taxon>
        <taxon>Glomerales</taxon>
        <taxon>Glomeraceae</taxon>
        <taxon>Rhizophagus</taxon>
    </lineage>
</organism>
<proteinExistence type="predicted"/>
<dbReference type="AlphaFoldDB" id="A0A2I1HII6"/>
<dbReference type="EMBL" id="LLXI01003137">
    <property type="protein sequence ID" value="PKY58703.1"/>
    <property type="molecule type" value="Genomic_DNA"/>
</dbReference>
<evidence type="ECO:0000313" key="2">
    <source>
        <dbReference type="Proteomes" id="UP000234323"/>
    </source>
</evidence>
<comment type="caution">
    <text evidence="1">The sequence shown here is derived from an EMBL/GenBank/DDBJ whole genome shotgun (WGS) entry which is preliminary data.</text>
</comment>
<name>A0A2I1HII6_9GLOM</name>
<accession>A0A2I1HII6</accession>
<evidence type="ECO:0000313" key="1">
    <source>
        <dbReference type="EMBL" id="PKY58703.1"/>
    </source>
</evidence>